<feature type="region of interest" description="Disordered" evidence="1">
    <location>
        <begin position="24"/>
        <end position="46"/>
    </location>
</feature>
<proteinExistence type="predicted"/>
<accession>A0A2H1VAR0</accession>
<sequence length="113" mass="12170">MTSTALGDARGSVRLLLTNNHPVPTSALQAGAPVTREKVTGRGGTPGRLYPIFPDFTLVLSSAVNPKINIPQSVSSEWQERQVNVNLAGECLQQTFNISTSTKYRPEVKSTSD</sequence>
<reference evidence="2" key="1">
    <citation type="submission" date="2016-07" db="EMBL/GenBank/DDBJ databases">
        <authorList>
            <person name="Bretaudeau A."/>
        </authorList>
    </citation>
    <scope>NUCLEOTIDE SEQUENCE</scope>
    <source>
        <strain evidence="2">Rice</strain>
        <tissue evidence="2">Whole body</tissue>
    </source>
</reference>
<gene>
    <name evidence="2" type="ORF">SFRICE_030677</name>
</gene>
<evidence type="ECO:0000256" key="1">
    <source>
        <dbReference type="SAM" id="MobiDB-lite"/>
    </source>
</evidence>
<protein>
    <submittedName>
        <fullName evidence="2">SFRICE_030677</fullName>
    </submittedName>
</protein>
<dbReference type="AlphaFoldDB" id="A0A2H1VAR0"/>
<dbReference type="EMBL" id="ODYU01001548">
    <property type="protein sequence ID" value="SOQ37929.1"/>
    <property type="molecule type" value="Genomic_DNA"/>
</dbReference>
<evidence type="ECO:0000313" key="2">
    <source>
        <dbReference type="EMBL" id="SOQ37929.1"/>
    </source>
</evidence>
<name>A0A2H1VAR0_SPOFR</name>
<organism evidence="2">
    <name type="scientific">Spodoptera frugiperda</name>
    <name type="common">Fall armyworm</name>
    <dbReference type="NCBI Taxonomy" id="7108"/>
    <lineage>
        <taxon>Eukaryota</taxon>
        <taxon>Metazoa</taxon>
        <taxon>Ecdysozoa</taxon>
        <taxon>Arthropoda</taxon>
        <taxon>Hexapoda</taxon>
        <taxon>Insecta</taxon>
        <taxon>Pterygota</taxon>
        <taxon>Neoptera</taxon>
        <taxon>Endopterygota</taxon>
        <taxon>Lepidoptera</taxon>
        <taxon>Glossata</taxon>
        <taxon>Ditrysia</taxon>
        <taxon>Noctuoidea</taxon>
        <taxon>Noctuidae</taxon>
        <taxon>Amphipyrinae</taxon>
        <taxon>Spodoptera</taxon>
    </lineage>
</organism>